<reference evidence="4" key="1">
    <citation type="submission" date="2016-10" db="EMBL/GenBank/DDBJ databases">
        <authorList>
            <person name="Varghese N."/>
            <person name="Submissions S."/>
        </authorList>
    </citation>
    <scope>NUCLEOTIDE SEQUENCE [LARGE SCALE GENOMIC DNA]</scope>
    <source>
        <strain evidence="4">CGMCC 1.1761</strain>
    </source>
</reference>
<evidence type="ECO:0000256" key="2">
    <source>
        <dbReference type="SAM" id="Phobius"/>
    </source>
</evidence>
<evidence type="ECO:0000256" key="1">
    <source>
        <dbReference type="SAM" id="MobiDB-lite"/>
    </source>
</evidence>
<dbReference type="EMBL" id="FMTP01000004">
    <property type="protein sequence ID" value="SCW78453.1"/>
    <property type="molecule type" value="Genomic_DNA"/>
</dbReference>
<name>A0A1G4TAG4_9HYPH</name>
<organism evidence="3 4">
    <name type="scientific">Ancylobacter rudongensis</name>
    <dbReference type="NCBI Taxonomy" id="177413"/>
    <lineage>
        <taxon>Bacteria</taxon>
        <taxon>Pseudomonadati</taxon>
        <taxon>Pseudomonadota</taxon>
        <taxon>Alphaproteobacteria</taxon>
        <taxon>Hyphomicrobiales</taxon>
        <taxon>Xanthobacteraceae</taxon>
        <taxon>Ancylobacter</taxon>
    </lineage>
</organism>
<evidence type="ECO:0000313" key="3">
    <source>
        <dbReference type="EMBL" id="SCW78453.1"/>
    </source>
</evidence>
<dbReference type="STRING" id="177413.SAMN05660859_2785"/>
<proteinExistence type="predicted"/>
<keyword evidence="2" id="KW-1133">Transmembrane helix</keyword>
<accession>A0A1G4TAG4</accession>
<keyword evidence="2" id="KW-0472">Membrane</keyword>
<evidence type="ECO:0000313" key="4">
    <source>
        <dbReference type="Proteomes" id="UP000198889"/>
    </source>
</evidence>
<keyword evidence="4" id="KW-1185">Reference proteome</keyword>
<keyword evidence="2" id="KW-0812">Transmembrane</keyword>
<feature type="region of interest" description="Disordered" evidence="1">
    <location>
        <begin position="1"/>
        <end position="22"/>
    </location>
</feature>
<dbReference type="RefSeq" id="WP_091440611.1">
    <property type="nucleotide sequence ID" value="NZ_FMTP01000004.1"/>
</dbReference>
<sequence>MSDKSNPPGQEPDGVVLTEEQRRSRRARSIAIAVVLAALCVLFYVVTIVKLGPAVLVRPL</sequence>
<feature type="transmembrane region" description="Helical" evidence="2">
    <location>
        <begin position="30"/>
        <end position="51"/>
    </location>
</feature>
<evidence type="ECO:0008006" key="5">
    <source>
        <dbReference type="Google" id="ProtNLM"/>
    </source>
</evidence>
<dbReference type="Proteomes" id="UP000198889">
    <property type="component" value="Unassembled WGS sequence"/>
</dbReference>
<dbReference type="AlphaFoldDB" id="A0A1G4TAG4"/>
<gene>
    <name evidence="3" type="ORF">SAMN05660859_2785</name>
</gene>
<protein>
    <recommendedName>
        <fullName evidence="5">CoxF protein</fullName>
    </recommendedName>
</protein>